<protein>
    <submittedName>
        <fullName evidence="1">Uncharacterized protein</fullName>
    </submittedName>
</protein>
<dbReference type="AlphaFoldDB" id="A0A8S1M198"/>
<reference evidence="1" key="1">
    <citation type="submission" date="2021-01" db="EMBL/GenBank/DDBJ databases">
        <authorList>
            <consortium name="Genoscope - CEA"/>
            <person name="William W."/>
        </authorList>
    </citation>
    <scope>NUCLEOTIDE SEQUENCE</scope>
</reference>
<dbReference type="Proteomes" id="UP000692954">
    <property type="component" value="Unassembled WGS sequence"/>
</dbReference>
<keyword evidence="2" id="KW-1185">Reference proteome</keyword>
<accession>A0A8S1M198</accession>
<evidence type="ECO:0000313" key="2">
    <source>
        <dbReference type="Proteomes" id="UP000692954"/>
    </source>
</evidence>
<comment type="caution">
    <text evidence="1">The sequence shown here is derived from an EMBL/GenBank/DDBJ whole genome shotgun (WGS) entry which is preliminary data.</text>
</comment>
<gene>
    <name evidence="1" type="ORF">PSON_ATCC_30995.1.T0240306</name>
</gene>
<dbReference type="OrthoDB" id="10326150at2759"/>
<proteinExistence type="predicted"/>
<sequence>MNKGAEKKRTSSFNKQTMNFICDRYDTQQKQFYCPKQKKDVNNLINNLKLKSSCENTSMMIPQNISLKNVLTSLTNKSPKKQIKKHVKKTPSTSLHTPLDFTIRNIEQQSESIKYQQSILNQQSQQTSYRSLLQHNKRNQWVELINQKSSNFIQQDQIAITEYRAQQEIQLMNNCDWKHSYTFYKECRNHQEMQIIDNLEFDCWKETRMNRLILRQAQ</sequence>
<evidence type="ECO:0000313" key="1">
    <source>
        <dbReference type="EMBL" id="CAD8068734.1"/>
    </source>
</evidence>
<organism evidence="1 2">
    <name type="scientific">Paramecium sonneborni</name>
    <dbReference type="NCBI Taxonomy" id="65129"/>
    <lineage>
        <taxon>Eukaryota</taxon>
        <taxon>Sar</taxon>
        <taxon>Alveolata</taxon>
        <taxon>Ciliophora</taxon>
        <taxon>Intramacronucleata</taxon>
        <taxon>Oligohymenophorea</taxon>
        <taxon>Peniculida</taxon>
        <taxon>Parameciidae</taxon>
        <taxon>Paramecium</taxon>
    </lineage>
</organism>
<dbReference type="EMBL" id="CAJJDN010000024">
    <property type="protein sequence ID" value="CAD8068734.1"/>
    <property type="molecule type" value="Genomic_DNA"/>
</dbReference>
<name>A0A8S1M198_9CILI</name>